<evidence type="ECO:0000259" key="9">
    <source>
        <dbReference type="PROSITE" id="PS50237"/>
    </source>
</evidence>
<dbReference type="Pfam" id="PF00632">
    <property type="entry name" value="HECT"/>
    <property type="match status" value="1"/>
</dbReference>
<dbReference type="PANTHER" id="PTHR45700">
    <property type="entry name" value="UBIQUITIN-PROTEIN LIGASE E3C"/>
    <property type="match status" value="1"/>
</dbReference>
<sequence>MFFSGDPSTRKRVDLGGRSTKERDARKLLEQTRMERNRRLLQKQQNSAALKIQKFFRGRRSVAIERAKVRRDFCETYGDSCQNVDRHCFEPGSSFLREFLFFFKAQNSGDFVILVETCRLLKSFAHSNGDIFSLFSGLDYSAEHNLVDLRVKKFAFTCIEAIHQNRDRLKDQLLVTNEEASTSTAVLMEAMSLLLDPKLPWVCKTVSYLQKRNIFKLVREIVITAKESPRGQTMTGSILSLERLLILVVPHVGREPCCCPAVDPRSSFSSMILTIPLIWQLFPNLKVVFANPNLSQHYIHQMAFCIQKDTHVLPIDTSTEFPGYACLLGNTLEAANVVLSQPECSLDMAIDIASVATFLLERLPPVKSSERESRKNSSEEDDMLIDDIPELVLNKTLEQQITTNAIDSRFLLQLTNVLFHQVSLGTQPYDEDKEAQAIGTASSFLYAAFNTLPLERIMTVLAYRTELVAVLWKYMKRCHENQKWSSMPNLLAYLPGDAPGWLLPLVVFCPVYKHMLMIVDNEEFYEREKPLSLQDIRLLIIILKQALWQLLWVNPLTHPSTGKSVSNNLSKKNPVGVIQNRVGVVVAELLSQLQDWNNRQEFTSSSDFQADTVNEYFISQAIAEGTRANYILMHAPFLIPFTSRVKIFTTQLAAARESHDHGSQAIFARNRFRIRRDHILEDAYNQMSALSEDDLRGSIRVTFVNELGVEEAGIDGGGIFKDFMEKITRAAFDVQYGLFKETVDHMLYPNPGSGMVHDQHLQFFHFLGTLLAKAMFEGILVDIPFATFFLSKLKQKYNYLNDLPSLDPELYKHLIFLKRYKGNISELELYFVILNNEYGERTEEELLPGGKDMRVTNENVITFIHLVSNHRLNFQIRQQSSHFLRGFQQLIPKECIDMFNEHELQVLISGSADSLDIDDLRQNTNYTGGYNAGHYVIDMFWEVLKSFSTENQKKFLKFVTGCSRGPLLGFKYLEPAFCIQRAAGSASNEAVDRLPTSATCMNLLKLPPYQSKEQLESKLMYAISAEAGFDLS</sequence>
<evidence type="ECO:0000256" key="2">
    <source>
        <dbReference type="ARBA" id="ARBA00012485"/>
    </source>
</evidence>
<feature type="region of interest" description="Disordered" evidence="8">
    <location>
        <begin position="1"/>
        <end position="20"/>
    </location>
</feature>
<dbReference type="SUPFAM" id="SSF56204">
    <property type="entry name" value="Hect, E3 ligase catalytic domain"/>
    <property type="match status" value="1"/>
</dbReference>
<dbReference type="Gene3D" id="3.30.2160.10">
    <property type="entry name" value="Hect, E3 ligase catalytic domain"/>
    <property type="match status" value="1"/>
</dbReference>
<dbReference type="InterPro" id="IPR035983">
    <property type="entry name" value="Hect_E3_ubiquitin_ligase"/>
</dbReference>
<evidence type="ECO:0000256" key="4">
    <source>
        <dbReference type="ARBA" id="ARBA00022786"/>
    </source>
</evidence>
<dbReference type="FunFam" id="3.30.2410.10:FF:000011">
    <property type="entry name" value="Putative Ubiquitin-protein ligase E3C"/>
    <property type="match status" value="1"/>
</dbReference>
<dbReference type="PANTHER" id="PTHR45700:SF6">
    <property type="entry name" value="E3 UBIQUITIN-PROTEIN LIGASE UPL6"/>
    <property type="match status" value="1"/>
</dbReference>
<comment type="function">
    <text evidence="5">Probable E3 ubiquitin-protein ligase which mediates ubiquitination and subsequent proteasomal degradation of target proteins.</text>
</comment>
<dbReference type="Gene3D" id="3.90.1750.10">
    <property type="entry name" value="Hect, E3 ligase catalytic domains"/>
    <property type="match status" value="1"/>
</dbReference>
<accession>A0ABC8JRZ8</accession>
<dbReference type="Gene3D" id="3.30.2410.10">
    <property type="entry name" value="Hect, E3 ligase catalytic domain"/>
    <property type="match status" value="1"/>
</dbReference>
<evidence type="ECO:0000256" key="5">
    <source>
        <dbReference type="ARBA" id="ARBA00057703"/>
    </source>
</evidence>
<comment type="similarity">
    <text evidence="6">Belongs to the UPL family.</text>
</comment>
<keyword evidence="3" id="KW-0808">Transferase</keyword>
<keyword evidence="11" id="KW-1185">Reference proteome</keyword>
<protein>
    <recommendedName>
        <fullName evidence="2">HECT-type E3 ubiquitin transferase</fullName>
        <ecNumber evidence="2">2.3.2.26</ecNumber>
    </recommendedName>
</protein>
<dbReference type="CDD" id="cd00078">
    <property type="entry name" value="HECTc"/>
    <property type="match status" value="1"/>
</dbReference>
<dbReference type="InterPro" id="IPR044611">
    <property type="entry name" value="E3A/B/C-like"/>
</dbReference>
<feature type="compositionally biased region" description="Basic and acidic residues" evidence="8">
    <location>
        <begin position="8"/>
        <end position="20"/>
    </location>
</feature>
<organism evidence="10 11">
    <name type="scientific">Eruca vesicaria subsp. sativa</name>
    <name type="common">Garden rocket</name>
    <name type="synonym">Eruca sativa</name>
    <dbReference type="NCBI Taxonomy" id="29727"/>
    <lineage>
        <taxon>Eukaryota</taxon>
        <taxon>Viridiplantae</taxon>
        <taxon>Streptophyta</taxon>
        <taxon>Embryophyta</taxon>
        <taxon>Tracheophyta</taxon>
        <taxon>Spermatophyta</taxon>
        <taxon>Magnoliopsida</taxon>
        <taxon>eudicotyledons</taxon>
        <taxon>Gunneridae</taxon>
        <taxon>Pentapetalae</taxon>
        <taxon>rosids</taxon>
        <taxon>malvids</taxon>
        <taxon>Brassicales</taxon>
        <taxon>Brassicaceae</taxon>
        <taxon>Brassiceae</taxon>
        <taxon>Eruca</taxon>
    </lineage>
</organism>
<dbReference type="EMBL" id="CAKOAT010131377">
    <property type="protein sequence ID" value="CAH8337073.1"/>
    <property type="molecule type" value="Genomic_DNA"/>
</dbReference>
<dbReference type="SMART" id="SM00119">
    <property type="entry name" value="HECTc"/>
    <property type="match status" value="1"/>
</dbReference>
<gene>
    <name evidence="10" type="ORF">ERUC_LOCUS14090</name>
</gene>
<evidence type="ECO:0000256" key="7">
    <source>
        <dbReference type="PROSITE-ProRule" id="PRU00104"/>
    </source>
</evidence>
<dbReference type="PROSITE" id="PS50237">
    <property type="entry name" value="HECT"/>
    <property type="match status" value="1"/>
</dbReference>
<dbReference type="InterPro" id="IPR000569">
    <property type="entry name" value="HECT_dom"/>
</dbReference>
<proteinExistence type="inferred from homology"/>
<evidence type="ECO:0000256" key="1">
    <source>
        <dbReference type="ARBA" id="ARBA00000885"/>
    </source>
</evidence>
<dbReference type="GO" id="GO:0061630">
    <property type="term" value="F:ubiquitin protein ligase activity"/>
    <property type="evidence" value="ECO:0007669"/>
    <property type="project" value="UniProtKB-EC"/>
</dbReference>
<name>A0ABC8JRZ8_ERUVS</name>
<keyword evidence="4 7" id="KW-0833">Ubl conjugation pathway</keyword>
<evidence type="ECO:0000256" key="3">
    <source>
        <dbReference type="ARBA" id="ARBA00022679"/>
    </source>
</evidence>
<feature type="domain" description="HECT" evidence="9">
    <location>
        <begin position="691"/>
        <end position="1032"/>
    </location>
</feature>
<evidence type="ECO:0000313" key="10">
    <source>
        <dbReference type="EMBL" id="CAH8337073.1"/>
    </source>
</evidence>
<dbReference type="FunFam" id="3.30.2160.10:FF:000002">
    <property type="entry name" value="Putative Ubiquitin-protein ligase E3C"/>
    <property type="match status" value="1"/>
</dbReference>
<evidence type="ECO:0000256" key="6">
    <source>
        <dbReference type="ARBA" id="ARBA00061247"/>
    </source>
</evidence>
<reference evidence="10 11" key="1">
    <citation type="submission" date="2022-03" db="EMBL/GenBank/DDBJ databases">
        <authorList>
            <person name="Macdonald S."/>
            <person name="Ahmed S."/>
            <person name="Newling K."/>
        </authorList>
    </citation>
    <scope>NUCLEOTIDE SEQUENCE [LARGE SCALE GENOMIC DNA]</scope>
</reference>
<comment type="caution">
    <text evidence="10">The sequence shown here is derived from an EMBL/GenBank/DDBJ whole genome shotgun (WGS) entry which is preliminary data.</text>
</comment>
<dbReference type="AlphaFoldDB" id="A0ABC8JRZ8"/>
<evidence type="ECO:0000313" key="11">
    <source>
        <dbReference type="Proteomes" id="UP001642260"/>
    </source>
</evidence>
<dbReference type="EC" id="2.3.2.26" evidence="2"/>
<comment type="catalytic activity">
    <reaction evidence="1">
        <text>S-ubiquitinyl-[E2 ubiquitin-conjugating enzyme]-L-cysteine + [acceptor protein]-L-lysine = [E2 ubiquitin-conjugating enzyme]-L-cysteine + N(6)-ubiquitinyl-[acceptor protein]-L-lysine.</text>
        <dbReference type="EC" id="2.3.2.26"/>
    </reaction>
</comment>
<evidence type="ECO:0000256" key="8">
    <source>
        <dbReference type="SAM" id="MobiDB-lite"/>
    </source>
</evidence>
<feature type="active site" description="Glycyl thioester intermediate" evidence="7">
    <location>
        <position position="1000"/>
    </location>
</feature>
<dbReference type="Proteomes" id="UP001642260">
    <property type="component" value="Unassembled WGS sequence"/>
</dbReference>